<comment type="catalytic activity">
    <reaction evidence="5 8">
        <text>a 2'-deoxycytidine in DNA + S-adenosyl-L-methionine = a 5-methyl-2'-deoxycytidine in DNA + S-adenosyl-L-homocysteine + H(+)</text>
        <dbReference type="Rhea" id="RHEA:13681"/>
        <dbReference type="Rhea" id="RHEA-COMP:11369"/>
        <dbReference type="Rhea" id="RHEA-COMP:11370"/>
        <dbReference type="ChEBI" id="CHEBI:15378"/>
        <dbReference type="ChEBI" id="CHEBI:57856"/>
        <dbReference type="ChEBI" id="CHEBI:59789"/>
        <dbReference type="ChEBI" id="CHEBI:85452"/>
        <dbReference type="ChEBI" id="CHEBI:85454"/>
        <dbReference type="EC" id="2.1.1.37"/>
    </reaction>
</comment>
<keyword evidence="1 6" id="KW-0489">Methyltransferase</keyword>
<evidence type="ECO:0000256" key="1">
    <source>
        <dbReference type="ARBA" id="ARBA00022603"/>
    </source>
</evidence>
<reference evidence="9 10" key="1">
    <citation type="submission" date="2023-10" db="EMBL/GenBank/DDBJ databases">
        <title>Marine bacteria isolated from horseshoe crab.</title>
        <authorList>
            <person name="Cheng T.H."/>
        </authorList>
    </citation>
    <scope>NUCLEOTIDE SEQUENCE [LARGE SCALE GENOMIC DNA]</scope>
    <source>
        <strain evidence="9 10">HSC6</strain>
    </source>
</reference>
<evidence type="ECO:0000256" key="4">
    <source>
        <dbReference type="ARBA" id="ARBA00022747"/>
    </source>
</evidence>
<evidence type="ECO:0000313" key="9">
    <source>
        <dbReference type="EMBL" id="MDV5170976.1"/>
    </source>
</evidence>
<dbReference type="PROSITE" id="PS00095">
    <property type="entry name" value="C5_MTASE_2"/>
    <property type="match status" value="1"/>
</dbReference>
<evidence type="ECO:0000256" key="2">
    <source>
        <dbReference type="ARBA" id="ARBA00022679"/>
    </source>
</evidence>
<dbReference type="InterPro" id="IPR001525">
    <property type="entry name" value="C5_MeTfrase"/>
</dbReference>
<dbReference type="InterPro" id="IPR018117">
    <property type="entry name" value="C5_DNA_meth_AS"/>
</dbReference>
<keyword evidence="10" id="KW-1185">Reference proteome</keyword>
<evidence type="ECO:0000256" key="5">
    <source>
        <dbReference type="ARBA" id="ARBA00047422"/>
    </source>
</evidence>
<dbReference type="CDD" id="cd00315">
    <property type="entry name" value="Cyt_C5_DNA_methylase"/>
    <property type="match status" value="1"/>
</dbReference>
<evidence type="ECO:0000313" key="10">
    <source>
        <dbReference type="Proteomes" id="UP001186452"/>
    </source>
</evidence>
<dbReference type="EC" id="2.1.1.37" evidence="8"/>
<feature type="active site" evidence="6">
    <location>
        <position position="161"/>
    </location>
</feature>
<dbReference type="Gene3D" id="3.90.120.30">
    <property type="match status" value="1"/>
</dbReference>
<comment type="similarity">
    <text evidence="6 7">Belongs to the class I-like SAM-binding methyltransferase superfamily. C5-methyltransferase family.</text>
</comment>
<protein>
    <recommendedName>
        <fullName evidence="8">Cytosine-specific methyltransferase</fullName>
        <ecNumber evidence="8">2.1.1.37</ecNumber>
    </recommendedName>
</protein>
<evidence type="ECO:0000256" key="6">
    <source>
        <dbReference type="PROSITE-ProRule" id="PRU01016"/>
    </source>
</evidence>
<keyword evidence="4" id="KW-0680">Restriction system</keyword>
<evidence type="ECO:0000256" key="7">
    <source>
        <dbReference type="RuleBase" id="RU000416"/>
    </source>
</evidence>
<accession>A0ABU3ZLP8</accession>
<dbReference type="PROSITE" id="PS00094">
    <property type="entry name" value="C5_MTASE_1"/>
    <property type="match status" value="1"/>
</dbReference>
<keyword evidence="2 6" id="KW-0808">Transferase</keyword>
<gene>
    <name evidence="9" type="ORF">R2X38_18425</name>
</gene>
<dbReference type="InterPro" id="IPR031303">
    <property type="entry name" value="C5_meth_CS"/>
</dbReference>
<dbReference type="PROSITE" id="PS51679">
    <property type="entry name" value="SAM_MT_C5"/>
    <property type="match status" value="1"/>
</dbReference>
<evidence type="ECO:0000256" key="8">
    <source>
        <dbReference type="RuleBase" id="RU000417"/>
    </source>
</evidence>
<dbReference type="PRINTS" id="PR00105">
    <property type="entry name" value="C5METTRFRASE"/>
</dbReference>
<dbReference type="PANTHER" id="PTHR46098">
    <property type="entry name" value="TRNA (CYTOSINE(38)-C(5))-METHYLTRANSFERASE"/>
    <property type="match status" value="1"/>
</dbReference>
<dbReference type="Proteomes" id="UP001186452">
    <property type="component" value="Unassembled WGS sequence"/>
</dbReference>
<comment type="caution">
    <text evidence="9">The sequence shown here is derived from an EMBL/GenBank/DDBJ whole genome shotgun (WGS) entry which is preliminary data.</text>
</comment>
<dbReference type="PANTHER" id="PTHR46098:SF1">
    <property type="entry name" value="TRNA (CYTOSINE(38)-C(5))-METHYLTRANSFERASE"/>
    <property type="match status" value="1"/>
</dbReference>
<dbReference type="RefSeq" id="WP_317523790.1">
    <property type="nucleotide sequence ID" value="NZ_JAWJZI010000009.1"/>
</dbReference>
<evidence type="ECO:0000256" key="3">
    <source>
        <dbReference type="ARBA" id="ARBA00022691"/>
    </source>
</evidence>
<dbReference type="GO" id="GO:0032259">
    <property type="term" value="P:methylation"/>
    <property type="evidence" value="ECO:0007669"/>
    <property type="project" value="UniProtKB-KW"/>
</dbReference>
<dbReference type="NCBIfam" id="TIGR00675">
    <property type="entry name" value="dcm"/>
    <property type="match status" value="1"/>
</dbReference>
<sequence length="418" mass="47597">MYEDLVEYIASQTISHNPELKSEAELLAAVTHWLNNEEINFHFKTEELVDLWETCVLVFCRERNVDLEQVLAEVRFAPDANEFTFIDLFAGIGGFNLSLQRNGGRCVFSSEWDKAAKKTYFKNYGKVPFGDINQFTGEGISEEQLDGLIPDHSILAGGFPCQPFSHAGVSARTALGLAHGFDCDTQGNLFHSIAKIAYVKQPKVVFMENVKNLVSHNDGETYEVIKKTMTTLGDDNPDKHSYVFFDSIINSQTVVAQRRVRCFMVCIREDIWNANGQRDFVFPAFDGEPIPLRRVTERTTEEEAEEYTISDKLWQGHKNRTQRNLERNTGFTAHAADLNRPSNTIVARYGKDGKECLIPQEGRNPRKLTRNECRQLFGYPEDFWIPEAKTPAYKQFGNSVVVPVVERISAAIIEYLRQ</sequence>
<proteinExistence type="inferred from homology"/>
<dbReference type="Gene3D" id="3.40.50.150">
    <property type="entry name" value="Vaccinia Virus protein VP39"/>
    <property type="match status" value="1"/>
</dbReference>
<name>A0ABU3ZLP8_9GAMM</name>
<dbReference type="EMBL" id="JAWJZI010000009">
    <property type="protein sequence ID" value="MDV5170976.1"/>
    <property type="molecule type" value="Genomic_DNA"/>
</dbReference>
<dbReference type="InterPro" id="IPR050750">
    <property type="entry name" value="C5-MTase"/>
</dbReference>
<dbReference type="SUPFAM" id="SSF53335">
    <property type="entry name" value="S-adenosyl-L-methionine-dependent methyltransferases"/>
    <property type="match status" value="1"/>
</dbReference>
<dbReference type="GO" id="GO:0008168">
    <property type="term" value="F:methyltransferase activity"/>
    <property type="evidence" value="ECO:0007669"/>
    <property type="project" value="UniProtKB-KW"/>
</dbReference>
<keyword evidence="3 6" id="KW-0949">S-adenosyl-L-methionine</keyword>
<dbReference type="Pfam" id="PF00145">
    <property type="entry name" value="DNA_methylase"/>
    <property type="match status" value="1"/>
</dbReference>
<organism evidence="9 10">
    <name type="scientific">Photobacterium rosenbergii</name>
    <dbReference type="NCBI Taxonomy" id="294936"/>
    <lineage>
        <taxon>Bacteria</taxon>
        <taxon>Pseudomonadati</taxon>
        <taxon>Pseudomonadota</taxon>
        <taxon>Gammaproteobacteria</taxon>
        <taxon>Vibrionales</taxon>
        <taxon>Vibrionaceae</taxon>
        <taxon>Photobacterium</taxon>
    </lineage>
</organism>
<dbReference type="InterPro" id="IPR029063">
    <property type="entry name" value="SAM-dependent_MTases_sf"/>
</dbReference>